<evidence type="ECO:0000313" key="2">
    <source>
        <dbReference type="Proteomes" id="UP001203058"/>
    </source>
</evidence>
<dbReference type="EMBL" id="JAKZHW010000001">
    <property type="protein sequence ID" value="MCH8615964.1"/>
    <property type="molecule type" value="Genomic_DNA"/>
</dbReference>
<dbReference type="Proteomes" id="UP001203058">
    <property type="component" value="Unassembled WGS sequence"/>
</dbReference>
<name>A0ABS9VN96_9SPHN</name>
<gene>
    <name evidence="1" type="ORF">LZ016_07610</name>
</gene>
<protein>
    <submittedName>
        <fullName evidence="1">Uncharacterized protein</fullName>
    </submittedName>
</protein>
<accession>A0ABS9VN96</accession>
<proteinExistence type="predicted"/>
<organism evidence="1 2">
    <name type="scientific">Sphingomonas telluris</name>
    <dbReference type="NCBI Taxonomy" id="2907998"/>
    <lineage>
        <taxon>Bacteria</taxon>
        <taxon>Pseudomonadati</taxon>
        <taxon>Pseudomonadota</taxon>
        <taxon>Alphaproteobacteria</taxon>
        <taxon>Sphingomonadales</taxon>
        <taxon>Sphingomonadaceae</taxon>
        <taxon>Sphingomonas</taxon>
    </lineage>
</organism>
<sequence>MARKAGAGELVLVGGKTAQVRKGSERSWTKAKETKFLSVLAETCNVSLACEQAGVSQSQAYRRRKSDAAFRAGWLDAIGTAYQRLELVLLERALNGTEKIVIKTDGREERMREYPNQIALTLLRMHRDTASEAETEIAADDVEEIRARLIGKLERLRERQEKAAPSE</sequence>
<keyword evidence="2" id="KW-1185">Reference proteome</keyword>
<comment type="caution">
    <text evidence="1">The sequence shown here is derived from an EMBL/GenBank/DDBJ whole genome shotgun (WGS) entry which is preliminary data.</text>
</comment>
<reference evidence="1 2" key="1">
    <citation type="submission" date="2022-03" db="EMBL/GenBank/DDBJ databases">
        <authorList>
            <person name="Jo J.-H."/>
            <person name="Im W.-T."/>
        </authorList>
    </citation>
    <scope>NUCLEOTIDE SEQUENCE [LARGE SCALE GENOMIC DNA]</scope>
    <source>
        <strain evidence="1 2">SM33</strain>
    </source>
</reference>
<evidence type="ECO:0000313" key="1">
    <source>
        <dbReference type="EMBL" id="MCH8615964.1"/>
    </source>
</evidence>
<dbReference type="RefSeq" id="WP_241446797.1">
    <property type="nucleotide sequence ID" value="NZ_JAKZHW010000001.1"/>
</dbReference>